<organism evidence="2">
    <name type="scientific">Anopheles darlingi</name>
    <name type="common">Mosquito</name>
    <dbReference type="NCBI Taxonomy" id="43151"/>
    <lineage>
        <taxon>Eukaryota</taxon>
        <taxon>Metazoa</taxon>
        <taxon>Ecdysozoa</taxon>
        <taxon>Arthropoda</taxon>
        <taxon>Hexapoda</taxon>
        <taxon>Insecta</taxon>
        <taxon>Pterygota</taxon>
        <taxon>Neoptera</taxon>
        <taxon>Endopterygota</taxon>
        <taxon>Diptera</taxon>
        <taxon>Nematocera</taxon>
        <taxon>Culicoidea</taxon>
        <taxon>Culicidae</taxon>
        <taxon>Anophelinae</taxon>
        <taxon>Anopheles</taxon>
    </lineage>
</organism>
<proteinExistence type="predicted"/>
<evidence type="ECO:0000256" key="1">
    <source>
        <dbReference type="SAM" id="Phobius"/>
    </source>
</evidence>
<reference evidence="2" key="1">
    <citation type="submission" date="2018-01" db="EMBL/GenBank/DDBJ databases">
        <title>An insight into the sialome of Amazonian anophelines.</title>
        <authorList>
            <person name="Ribeiro J.M."/>
            <person name="Scarpassa V."/>
            <person name="Calvo E."/>
        </authorList>
    </citation>
    <scope>NUCLEOTIDE SEQUENCE</scope>
</reference>
<keyword evidence="1" id="KW-0812">Transmembrane</keyword>
<feature type="transmembrane region" description="Helical" evidence="1">
    <location>
        <begin position="46"/>
        <end position="68"/>
    </location>
</feature>
<feature type="transmembrane region" description="Helical" evidence="1">
    <location>
        <begin position="12"/>
        <end position="34"/>
    </location>
</feature>
<dbReference type="EMBL" id="GGFL01008026">
    <property type="protein sequence ID" value="MBW72204.1"/>
    <property type="molecule type" value="Transcribed_RNA"/>
</dbReference>
<evidence type="ECO:0000313" key="2">
    <source>
        <dbReference type="EMBL" id="MBW72204.1"/>
    </source>
</evidence>
<name>A0A2M4D3N8_ANODA</name>
<keyword evidence="1" id="KW-1133">Transmembrane helix</keyword>
<protein>
    <submittedName>
        <fullName evidence="2">Uncharacterized protein</fullName>
    </submittedName>
</protein>
<accession>A0A2M4D3N8</accession>
<keyword evidence="1" id="KW-0472">Membrane</keyword>
<dbReference type="AlphaFoldDB" id="A0A2M4D3N8"/>
<sequence>MSPRSKESFGSVSVVVVTLVMCVAVESVDVLIVASDAVDEPITITFGTVVTLLAATATLLTTAAALLARAVLK</sequence>